<feature type="domain" description="Glycerol-3-phosphate dehydrogenase NAD-dependent N-terminal" evidence="18">
    <location>
        <begin position="5"/>
        <end position="157"/>
    </location>
</feature>
<dbReference type="GO" id="GO:0005975">
    <property type="term" value="P:carbohydrate metabolic process"/>
    <property type="evidence" value="ECO:0007669"/>
    <property type="project" value="InterPro"/>
</dbReference>
<feature type="binding site" evidence="16">
    <location>
        <position position="84"/>
    </location>
    <ligand>
        <name>NAD(+)</name>
        <dbReference type="ChEBI" id="CHEBI:57540"/>
    </ligand>
</feature>
<dbReference type="EMBL" id="NIDE01000001">
    <property type="protein sequence ID" value="OWK47220.1"/>
    <property type="molecule type" value="Genomic_DNA"/>
</dbReference>
<dbReference type="InterPro" id="IPR006109">
    <property type="entry name" value="G3P_DH_NAD-dep_C"/>
</dbReference>
<dbReference type="GO" id="GO:0141152">
    <property type="term" value="F:glycerol-3-phosphate dehydrogenase (NAD+) activity"/>
    <property type="evidence" value="ECO:0007669"/>
    <property type="project" value="RHEA"/>
</dbReference>
<dbReference type="PANTHER" id="PTHR11728">
    <property type="entry name" value="GLYCEROL-3-PHOSPHATE DEHYDROGENASE"/>
    <property type="match status" value="1"/>
</dbReference>
<dbReference type="NCBIfam" id="NF000942">
    <property type="entry name" value="PRK00094.1-4"/>
    <property type="match status" value="1"/>
</dbReference>
<dbReference type="InterPro" id="IPR011128">
    <property type="entry name" value="G3P_DH_NAD-dep_N"/>
</dbReference>
<comment type="catalytic activity">
    <reaction evidence="9">
        <text>sn-glycerol 3-phosphate + NADP(+) = dihydroxyacetone phosphate + NADPH + H(+)</text>
        <dbReference type="Rhea" id="RHEA:11096"/>
        <dbReference type="ChEBI" id="CHEBI:15378"/>
        <dbReference type="ChEBI" id="CHEBI:57597"/>
        <dbReference type="ChEBI" id="CHEBI:57642"/>
        <dbReference type="ChEBI" id="CHEBI:57783"/>
        <dbReference type="ChEBI" id="CHEBI:58349"/>
        <dbReference type="EC" id="1.1.1.94"/>
    </reaction>
    <physiologicalReaction direction="right-to-left" evidence="9">
        <dbReference type="Rhea" id="RHEA:11098"/>
    </physiologicalReaction>
</comment>
<dbReference type="GO" id="GO:0006650">
    <property type="term" value="P:glycerophospholipid metabolic process"/>
    <property type="evidence" value="ECO:0007669"/>
    <property type="project" value="UniProtKB-UniRule"/>
</dbReference>
<dbReference type="HAMAP" id="MF_00394">
    <property type="entry name" value="NAD_Glyc3P_dehydrog"/>
    <property type="match status" value="1"/>
</dbReference>
<evidence type="ECO:0000256" key="16">
    <source>
        <dbReference type="PIRSR" id="PIRSR000114-3"/>
    </source>
</evidence>
<name>A0A225E0G0_9BACT</name>
<dbReference type="PRINTS" id="PR00077">
    <property type="entry name" value="GPDHDRGNASE"/>
</dbReference>
<protein>
    <recommendedName>
        <fullName evidence="11 13">Glycerol-3-phosphate dehydrogenase [NAD(P)+]</fullName>
        <ecNumber evidence="10 13">1.1.1.94</ecNumber>
    </recommendedName>
    <alternativeName>
        <fullName evidence="13">NAD(P)(+)-dependent glycerol-3-phosphate dehydrogenase</fullName>
    </alternativeName>
    <alternativeName>
        <fullName evidence="12 13">NAD(P)H-dependent dihydroxyacetone-phosphate reductase</fullName>
    </alternativeName>
</protein>
<evidence type="ECO:0000256" key="8">
    <source>
        <dbReference type="ARBA" id="ARBA00023264"/>
    </source>
</evidence>
<feature type="binding site" evidence="13">
    <location>
        <position position="254"/>
    </location>
    <ligand>
        <name>sn-glycerol 3-phosphate</name>
        <dbReference type="ChEBI" id="CHEBI:57597"/>
    </ligand>
</feature>
<evidence type="ECO:0000256" key="1">
    <source>
        <dbReference type="ARBA" id="ARBA00011009"/>
    </source>
</evidence>
<keyword evidence="3 13" id="KW-0521">NADP</keyword>
<evidence type="ECO:0000259" key="18">
    <source>
        <dbReference type="Pfam" id="PF01210"/>
    </source>
</evidence>
<comment type="caution">
    <text evidence="13">Lacks conserved residue(s) required for the propagation of feature annotation.</text>
</comment>
<keyword evidence="8 13" id="KW-1208">Phospholipid metabolism</keyword>
<dbReference type="Gene3D" id="3.40.50.720">
    <property type="entry name" value="NAD(P)-binding Rossmann-like Domain"/>
    <property type="match status" value="1"/>
</dbReference>
<dbReference type="Proteomes" id="UP000214646">
    <property type="component" value="Unassembled WGS sequence"/>
</dbReference>
<evidence type="ECO:0000256" key="7">
    <source>
        <dbReference type="ARBA" id="ARBA00023209"/>
    </source>
</evidence>
<keyword evidence="2 13" id="KW-0444">Lipid biosynthesis</keyword>
<keyword evidence="6 13" id="KW-0443">Lipid metabolism</keyword>
<evidence type="ECO:0000256" key="4">
    <source>
        <dbReference type="ARBA" id="ARBA00023002"/>
    </source>
</evidence>
<gene>
    <name evidence="13" type="primary">gpsA</name>
    <name evidence="20" type="ORF">FRUB_00919</name>
</gene>
<dbReference type="UniPathway" id="UPA00940"/>
<feature type="binding site" evidence="13">
    <location>
        <position position="137"/>
    </location>
    <ligand>
        <name>sn-glycerol 3-phosphate</name>
        <dbReference type="ChEBI" id="CHEBI:57597"/>
    </ligand>
</feature>
<dbReference type="EC" id="1.1.1.94" evidence="10 13"/>
<keyword evidence="5 13" id="KW-0520">NAD</keyword>
<keyword evidence="7 13" id="KW-0594">Phospholipid biosynthesis</keyword>
<dbReference type="RefSeq" id="WP_238602444.1">
    <property type="nucleotide sequence ID" value="NZ_NIDE01000001.1"/>
</dbReference>
<dbReference type="GO" id="GO:0051287">
    <property type="term" value="F:NAD binding"/>
    <property type="evidence" value="ECO:0007669"/>
    <property type="project" value="InterPro"/>
</dbReference>
<dbReference type="GO" id="GO:0005829">
    <property type="term" value="C:cytosol"/>
    <property type="evidence" value="ECO:0007669"/>
    <property type="project" value="TreeGrafter"/>
</dbReference>
<dbReference type="GO" id="GO:0141153">
    <property type="term" value="F:glycerol-3-phosphate dehydrogenase (NADP+) activity"/>
    <property type="evidence" value="ECO:0007669"/>
    <property type="project" value="RHEA"/>
</dbReference>
<feature type="binding site" evidence="15">
    <location>
        <begin position="254"/>
        <end position="255"/>
    </location>
    <ligand>
        <name>substrate</name>
    </ligand>
</feature>
<feature type="binding site" evidence="16">
    <location>
        <position position="254"/>
    </location>
    <ligand>
        <name>NAD(+)</name>
        <dbReference type="ChEBI" id="CHEBI:57540"/>
    </ligand>
</feature>
<evidence type="ECO:0000256" key="17">
    <source>
        <dbReference type="RuleBase" id="RU000437"/>
    </source>
</evidence>
<evidence type="ECO:0000256" key="5">
    <source>
        <dbReference type="ARBA" id="ARBA00023027"/>
    </source>
</evidence>
<evidence type="ECO:0000256" key="11">
    <source>
        <dbReference type="ARBA" id="ARBA00069372"/>
    </source>
</evidence>
<feature type="binding site" evidence="13">
    <location>
        <position position="255"/>
    </location>
    <ligand>
        <name>sn-glycerol 3-phosphate</name>
        <dbReference type="ChEBI" id="CHEBI:57597"/>
    </ligand>
</feature>
<evidence type="ECO:0000256" key="6">
    <source>
        <dbReference type="ARBA" id="ARBA00023098"/>
    </source>
</evidence>
<comment type="pathway">
    <text evidence="13">Membrane lipid metabolism; glycerophospholipid metabolism.</text>
</comment>
<dbReference type="Gene3D" id="1.10.1040.10">
    <property type="entry name" value="N-(1-d-carboxylethyl)-l-norvaline Dehydrogenase, domain 2"/>
    <property type="match status" value="1"/>
</dbReference>
<reference evidence="21" key="1">
    <citation type="submission" date="2017-06" db="EMBL/GenBank/DDBJ databases">
        <title>Genome analysis of Fimbriiglobus ruber SP5, the first member of the order Planctomycetales with confirmed chitinolytic capability.</title>
        <authorList>
            <person name="Ravin N.V."/>
            <person name="Rakitin A.L."/>
            <person name="Ivanova A.A."/>
            <person name="Beletsky A.V."/>
            <person name="Kulichevskaya I.S."/>
            <person name="Mardanov A.V."/>
            <person name="Dedysh S.N."/>
        </authorList>
    </citation>
    <scope>NUCLEOTIDE SEQUENCE [LARGE SCALE GENOMIC DNA]</scope>
    <source>
        <strain evidence="21">SP5</strain>
    </source>
</reference>
<feature type="binding site" evidence="13">
    <location>
        <position position="34"/>
    </location>
    <ligand>
        <name>NADPH</name>
        <dbReference type="ChEBI" id="CHEBI:57783"/>
    </ligand>
</feature>
<feature type="binding site" evidence="13">
    <location>
        <position position="277"/>
    </location>
    <ligand>
        <name>NADPH</name>
        <dbReference type="ChEBI" id="CHEBI:57783"/>
    </ligand>
</feature>
<comment type="catalytic activity">
    <reaction evidence="13">
        <text>sn-glycerol 3-phosphate + NAD(+) = dihydroxyacetone phosphate + NADH + H(+)</text>
        <dbReference type="Rhea" id="RHEA:11092"/>
        <dbReference type="ChEBI" id="CHEBI:15378"/>
        <dbReference type="ChEBI" id="CHEBI:57540"/>
        <dbReference type="ChEBI" id="CHEBI:57597"/>
        <dbReference type="ChEBI" id="CHEBI:57642"/>
        <dbReference type="ChEBI" id="CHEBI:57945"/>
        <dbReference type="EC" id="1.1.1.94"/>
    </reaction>
</comment>
<feature type="binding site" evidence="13">
    <location>
        <position position="107"/>
    </location>
    <ligand>
        <name>sn-glycerol 3-phosphate</name>
        <dbReference type="ChEBI" id="CHEBI:57597"/>
    </ligand>
</feature>
<feature type="binding site" evidence="13">
    <location>
        <position position="135"/>
    </location>
    <ligand>
        <name>sn-glycerol 3-phosphate</name>
        <dbReference type="ChEBI" id="CHEBI:57597"/>
    </ligand>
</feature>
<evidence type="ECO:0000256" key="3">
    <source>
        <dbReference type="ARBA" id="ARBA00022857"/>
    </source>
</evidence>
<evidence type="ECO:0000256" key="9">
    <source>
        <dbReference type="ARBA" id="ARBA00052716"/>
    </source>
</evidence>
<dbReference type="Pfam" id="PF01210">
    <property type="entry name" value="NAD_Gly3P_dh_N"/>
    <property type="match status" value="1"/>
</dbReference>
<evidence type="ECO:0000256" key="15">
    <source>
        <dbReference type="PIRSR" id="PIRSR000114-2"/>
    </source>
</evidence>
<evidence type="ECO:0000256" key="13">
    <source>
        <dbReference type="HAMAP-Rule" id="MF_00394"/>
    </source>
</evidence>
<comment type="subcellular location">
    <subcellularLocation>
        <location evidence="13">Cytoplasm</location>
    </subcellularLocation>
</comment>
<feature type="binding site" evidence="13">
    <location>
        <position position="139"/>
    </location>
    <ligand>
        <name>NADPH</name>
        <dbReference type="ChEBI" id="CHEBI:57783"/>
    </ligand>
</feature>
<evidence type="ECO:0000256" key="2">
    <source>
        <dbReference type="ARBA" id="ARBA00022516"/>
    </source>
</evidence>
<dbReference type="NCBIfam" id="NF000940">
    <property type="entry name" value="PRK00094.1-2"/>
    <property type="match status" value="1"/>
</dbReference>
<feature type="binding site" evidence="13">
    <location>
        <position position="190"/>
    </location>
    <ligand>
        <name>sn-glycerol 3-phosphate</name>
        <dbReference type="ChEBI" id="CHEBI:57597"/>
    </ligand>
</feature>
<dbReference type="FunFam" id="3.40.50.720:FF:000019">
    <property type="entry name" value="Glycerol-3-phosphate dehydrogenase [NAD(P)+]"/>
    <property type="match status" value="1"/>
</dbReference>
<proteinExistence type="inferred from homology"/>
<dbReference type="InterPro" id="IPR036291">
    <property type="entry name" value="NAD(P)-bd_dom_sf"/>
</dbReference>
<dbReference type="GO" id="GO:0046168">
    <property type="term" value="P:glycerol-3-phosphate catabolic process"/>
    <property type="evidence" value="ECO:0007669"/>
    <property type="project" value="InterPro"/>
</dbReference>
<feature type="binding site" evidence="13">
    <location>
        <position position="279"/>
    </location>
    <ligand>
        <name>NADPH</name>
        <dbReference type="ChEBI" id="CHEBI:57783"/>
    </ligand>
</feature>
<keyword evidence="21" id="KW-1185">Reference proteome</keyword>
<evidence type="ECO:0000256" key="12">
    <source>
        <dbReference type="ARBA" id="ARBA00080511"/>
    </source>
</evidence>
<comment type="similarity">
    <text evidence="1 13 17">Belongs to the NAD-dependent glycerol-3-phosphate dehydrogenase family.</text>
</comment>
<organism evidence="20 21">
    <name type="scientific">Fimbriiglobus ruber</name>
    <dbReference type="NCBI Taxonomy" id="1908690"/>
    <lineage>
        <taxon>Bacteria</taxon>
        <taxon>Pseudomonadati</taxon>
        <taxon>Planctomycetota</taxon>
        <taxon>Planctomycetia</taxon>
        <taxon>Gemmatales</taxon>
        <taxon>Gemmataceae</taxon>
        <taxon>Fimbriiglobus</taxon>
    </lineage>
</organism>
<dbReference type="SUPFAM" id="SSF51735">
    <property type="entry name" value="NAD(P)-binding Rossmann-fold domains"/>
    <property type="match status" value="1"/>
</dbReference>
<evidence type="ECO:0000259" key="19">
    <source>
        <dbReference type="Pfam" id="PF07479"/>
    </source>
</evidence>
<dbReference type="InterPro" id="IPR006168">
    <property type="entry name" value="G3P_DH_NAD-dep"/>
</dbReference>
<feature type="binding site" evidence="16">
    <location>
        <position position="139"/>
    </location>
    <ligand>
        <name>NAD(+)</name>
        <dbReference type="ChEBI" id="CHEBI:57540"/>
    </ligand>
</feature>
<comment type="function">
    <text evidence="13">Catalyzes the reduction of the glycolytic intermediate dihydroxyacetone phosphate (DHAP) to sn-glycerol 3-phosphate (G3P), the key precursor for phospholipid synthesis.</text>
</comment>
<dbReference type="InterPro" id="IPR008927">
    <property type="entry name" value="6-PGluconate_DH-like_C_sf"/>
</dbReference>
<evidence type="ECO:0000313" key="21">
    <source>
        <dbReference type="Proteomes" id="UP000214646"/>
    </source>
</evidence>
<comment type="caution">
    <text evidence="20">The sequence shown here is derived from an EMBL/GenBank/DDBJ whole genome shotgun (WGS) entry which is preliminary data.</text>
</comment>
<keyword evidence="13" id="KW-0963">Cytoplasm</keyword>
<feature type="binding site" evidence="16">
    <location>
        <begin position="8"/>
        <end position="13"/>
    </location>
    <ligand>
        <name>NAD(+)</name>
        <dbReference type="ChEBI" id="CHEBI:57540"/>
    </ligand>
</feature>
<evidence type="ECO:0000256" key="14">
    <source>
        <dbReference type="PIRSR" id="PIRSR000114-1"/>
    </source>
</evidence>
<evidence type="ECO:0000256" key="10">
    <source>
        <dbReference type="ARBA" id="ARBA00066687"/>
    </source>
</evidence>
<dbReference type="SUPFAM" id="SSF48179">
    <property type="entry name" value="6-phosphogluconate dehydrogenase C-terminal domain-like"/>
    <property type="match status" value="1"/>
</dbReference>
<dbReference type="PIRSF" id="PIRSF000114">
    <property type="entry name" value="Glycerol-3-P_dh"/>
    <property type="match status" value="1"/>
</dbReference>
<feature type="binding site" evidence="13">
    <location>
        <position position="254"/>
    </location>
    <ligand>
        <name>NADPH</name>
        <dbReference type="ChEBI" id="CHEBI:57783"/>
    </ligand>
</feature>
<dbReference type="GO" id="GO:0046167">
    <property type="term" value="P:glycerol-3-phosphate biosynthetic process"/>
    <property type="evidence" value="ECO:0007669"/>
    <property type="project" value="UniProtKB-UniRule"/>
</dbReference>
<feature type="binding site" evidence="13">
    <location>
        <position position="107"/>
    </location>
    <ligand>
        <name>NADPH</name>
        <dbReference type="ChEBI" id="CHEBI:57783"/>
    </ligand>
</feature>
<feature type="binding site" evidence="13">
    <location>
        <position position="12"/>
    </location>
    <ligand>
        <name>NADPH</name>
        <dbReference type="ChEBI" id="CHEBI:57783"/>
    </ligand>
</feature>
<keyword evidence="4 13" id="KW-0560">Oxidoreductase</keyword>
<dbReference type="GO" id="GO:0008654">
    <property type="term" value="P:phospholipid biosynthetic process"/>
    <property type="evidence" value="ECO:0007669"/>
    <property type="project" value="UniProtKB-KW"/>
</dbReference>
<accession>A0A225E0G0</accession>
<feature type="binding site" evidence="15">
    <location>
        <position position="107"/>
    </location>
    <ligand>
        <name>substrate</name>
    </ligand>
</feature>
<dbReference type="AlphaFoldDB" id="A0A225E0G0"/>
<evidence type="ECO:0000313" key="20">
    <source>
        <dbReference type="EMBL" id="OWK47220.1"/>
    </source>
</evidence>
<dbReference type="InterPro" id="IPR013328">
    <property type="entry name" value="6PGD_dom2"/>
</dbReference>
<dbReference type="PANTHER" id="PTHR11728:SF1">
    <property type="entry name" value="GLYCEROL-3-PHOSPHATE DEHYDROGENASE [NAD(+)] 2, CHLOROPLASTIC"/>
    <property type="match status" value="1"/>
</dbReference>
<keyword evidence="13" id="KW-0547">Nucleotide-binding</keyword>
<feature type="domain" description="Glycerol-3-phosphate dehydrogenase NAD-dependent C-terminal" evidence="19">
    <location>
        <begin position="179"/>
        <end position="314"/>
    </location>
</feature>
<dbReference type="Pfam" id="PF07479">
    <property type="entry name" value="NAD_Gly3P_dh_C"/>
    <property type="match status" value="1"/>
</dbReference>
<dbReference type="FunFam" id="1.10.1040.10:FF:000001">
    <property type="entry name" value="Glycerol-3-phosphate dehydrogenase [NAD(P)+]"/>
    <property type="match status" value="1"/>
</dbReference>
<sequence>MATFAVLGSGGWGTAIAVSLAQKAGNRVRLWCARSETCRVLRETRVNDRQLAGIPIPPTITITDDPGEATESADCWIAAVPTAFLRSTAIRWKPFARETTPVVSLTKGIETTTFRRPTEILEDVLGVTRLVAVSGPSHAEEVARGMPTSVVAASPDAGLAGWVQAHLGSERLRVYTNADLIGVELAGALKNVIGIAAGCCDGLKFGDNAKAAMLTRGLVEMTRFGVAHGADPATFAGLAGLGDLITTCFSPHGRNRRVGERLARGDTLADVQSGPQVAEGVYTAKSVYDRVTVMGLEVPIMAAVYQVLYTGKPAVGAVSELLSRRQRGENTVFG</sequence>
<feature type="active site" description="Proton acceptor" evidence="13 14">
    <location>
        <position position="190"/>
    </location>
</feature>
<feature type="binding site" evidence="13">
    <location>
        <position position="243"/>
    </location>
    <ligand>
        <name>sn-glycerol 3-phosphate</name>
        <dbReference type="ChEBI" id="CHEBI:57597"/>
    </ligand>
</feature>